<keyword evidence="1" id="KW-0067">ATP-binding</keyword>
<accession>A0A374P5R2</accession>
<evidence type="ECO:0000259" key="2">
    <source>
        <dbReference type="PROSITE" id="PS50975"/>
    </source>
</evidence>
<feature type="domain" description="ATP-grasp" evidence="2">
    <location>
        <begin position="122"/>
        <end position="298"/>
    </location>
</feature>
<dbReference type="Gene3D" id="3.30.1490.20">
    <property type="entry name" value="ATP-grasp fold, A domain"/>
    <property type="match status" value="1"/>
</dbReference>
<evidence type="ECO:0000313" key="4">
    <source>
        <dbReference type="Proteomes" id="UP000263014"/>
    </source>
</evidence>
<proteinExistence type="predicted"/>
<gene>
    <name evidence="3" type="ORF">DXD79_16960</name>
</gene>
<dbReference type="PANTHER" id="PTHR23132:SF14">
    <property type="entry name" value="ATP-GRASP DOMAIN-CONTAINING PROTEIN"/>
    <property type="match status" value="1"/>
</dbReference>
<dbReference type="AlphaFoldDB" id="A0A374P5R2"/>
<dbReference type="Pfam" id="PF02655">
    <property type="entry name" value="ATP-grasp_3"/>
    <property type="match status" value="1"/>
</dbReference>
<reference evidence="3 4" key="1">
    <citation type="submission" date="2018-08" db="EMBL/GenBank/DDBJ databases">
        <title>A genome reference for cultivated species of the human gut microbiota.</title>
        <authorList>
            <person name="Zou Y."/>
            <person name="Xue W."/>
            <person name="Luo G."/>
        </authorList>
    </citation>
    <scope>NUCLEOTIDE SEQUENCE [LARGE SCALE GENOMIC DNA]</scope>
    <source>
        <strain evidence="3 4">TM09-12</strain>
    </source>
</reference>
<dbReference type="Pfam" id="PF21360">
    <property type="entry name" value="PylC-like_N"/>
    <property type="match status" value="1"/>
</dbReference>
<dbReference type="Gene3D" id="3.40.50.20">
    <property type="match status" value="1"/>
</dbReference>
<dbReference type="InterPro" id="IPR003806">
    <property type="entry name" value="ATP-grasp_PylC-type"/>
</dbReference>
<evidence type="ECO:0000313" key="3">
    <source>
        <dbReference type="EMBL" id="RGJ02834.1"/>
    </source>
</evidence>
<sequence>MINILILSVGTRNKVVEYFKNTLTIENGERIGHVIATDMSNLAPAIYEADKFYLVPKMTERGYIEVIFDICRKEKITAVLSLIDPELSLLAEHNDEFAALGVTVVGSGYELCEMSLDKIQMHKWLVSHGYKSARSYTDKETFYKDIESGSITYPVFVKPIKGSASIAISKVRDRDTIDLLFNHSDNLMIQEYLSGQEIGADVYIDMISGDIVSIFTKKKIVMRAGETDKSVSFKDEKLFGLIRKFVAEIGYRGEIDIDIFDIGGEYYISEVNPRFGGGYPHAYECGCNHMRMILENLYGRENQKNIGIYEEGIYMMKYNEVSIKKLD</sequence>
<protein>
    <submittedName>
        <fullName evidence="3">ATP-grasp domain-containing protein</fullName>
    </submittedName>
</protein>
<dbReference type="GO" id="GO:0008716">
    <property type="term" value="F:D-alanine-D-alanine ligase activity"/>
    <property type="evidence" value="ECO:0007669"/>
    <property type="project" value="TreeGrafter"/>
</dbReference>
<evidence type="ECO:0000256" key="1">
    <source>
        <dbReference type="PROSITE-ProRule" id="PRU00409"/>
    </source>
</evidence>
<dbReference type="InterPro" id="IPR011761">
    <property type="entry name" value="ATP-grasp"/>
</dbReference>
<dbReference type="InterPro" id="IPR013815">
    <property type="entry name" value="ATP_grasp_subdomain_1"/>
</dbReference>
<dbReference type="Gene3D" id="3.30.470.20">
    <property type="entry name" value="ATP-grasp fold, B domain"/>
    <property type="match status" value="1"/>
</dbReference>
<dbReference type="PANTHER" id="PTHR23132">
    <property type="entry name" value="D-ALANINE--D-ALANINE LIGASE"/>
    <property type="match status" value="1"/>
</dbReference>
<dbReference type="NCBIfam" id="NF009406">
    <property type="entry name" value="PRK12767.1-5"/>
    <property type="match status" value="1"/>
</dbReference>
<dbReference type="GO" id="GO:0005524">
    <property type="term" value="F:ATP binding"/>
    <property type="evidence" value="ECO:0007669"/>
    <property type="project" value="UniProtKB-UniRule"/>
</dbReference>
<keyword evidence="1" id="KW-0547">Nucleotide-binding</keyword>
<dbReference type="PROSITE" id="PS50975">
    <property type="entry name" value="ATP_GRASP"/>
    <property type="match status" value="1"/>
</dbReference>
<dbReference type="SUPFAM" id="SSF56059">
    <property type="entry name" value="Glutathione synthetase ATP-binding domain-like"/>
    <property type="match status" value="1"/>
</dbReference>
<dbReference type="InterPro" id="IPR048764">
    <property type="entry name" value="PylC_N"/>
</dbReference>
<dbReference type="GO" id="GO:0046872">
    <property type="term" value="F:metal ion binding"/>
    <property type="evidence" value="ECO:0007669"/>
    <property type="project" value="InterPro"/>
</dbReference>
<dbReference type="RefSeq" id="WP_117632550.1">
    <property type="nucleotide sequence ID" value="NZ_CACRUH010000070.1"/>
</dbReference>
<organism evidence="3 4">
    <name type="scientific">Hungatella hathewayi</name>
    <dbReference type="NCBI Taxonomy" id="154046"/>
    <lineage>
        <taxon>Bacteria</taxon>
        <taxon>Bacillati</taxon>
        <taxon>Bacillota</taxon>
        <taxon>Clostridia</taxon>
        <taxon>Lachnospirales</taxon>
        <taxon>Lachnospiraceae</taxon>
        <taxon>Hungatella</taxon>
    </lineage>
</organism>
<dbReference type="EMBL" id="QSON01000007">
    <property type="protein sequence ID" value="RGJ02834.1"/>
    <property type="molecule type" value="Genomic_DNA"/>
</dbReference>
<comment type="caution">
    <text evidence="3">The sequence shown here is derived from an EMBL/GenBank/DDBJ whole genome shotgun (WGS) entry which is preliminary data.</text>
</comment>
<name>A0A374P5R2_9FIRM</name>
<dbReference type="Proteomes" id="UP000263014">
    <property type="component" value="Unassembled WGS sequence"/>
</dbReference>